<dbReference type="PANTHER" id="PTHR34201:SF6">
    <property type="entry name" value="GLYCINE-RICH PROTEIN"/>
    <property type="match status" value="1"/>
</dbReference>
<evidence type="ECO:0000313" key="2">
    <source>
        <dbReference type="EMBL" id="CAB4273655.1"/>
    </source>
</evidence>
<evidence type="ECO:0000313" key="5">
    <source>
        <dbReference type="Proteomes" id="UP000507245"/>
    </source>
</evidence>
<reference evidence="5" key="1">
    <citation type="journal article" date="2020" name="Genome Biol.">
        <title>Gamete binning: chromosome-level and haplotype-resolved genome assembly enabled by high-throughput single-cell sequencing of gamete genomes.</title>
        <authorList>
            <person name="Campoy J.A."/>
            <person name="Sun H."/>
            <person name="Goel M."/>
            <person name="Jiao W.-B."/>
            <person name="Folz-Donahue K."/>
            <person name="Wang N."/>
            <person name="Rubio M."/>
            <person name="Liu C."/>
            <person name="Kukat C."/>
            <person name="Ruiz D."/>
            <person name="Huettel B."/>
            <person name="Schneeberger K."/>
        </authorList>
    </citation>
    <scope>NUCLEOTIDE SEQUENCE [LARGE SCALE GENOMIC DNA]</scope>
    <source>
        <strain evidence="5">cv. Rojo Pasion</strain>
    </source>
</reference>
<dbReference type="Proteomes" id="UP000507222">
    <property type="component" value="Unassembled WGS sequence"/>
</dbReference>
<keyword evidence="1" id="KW-0472">Membrane</keyword>
<reference evidence="3 4" key="2">
    <citation type="submission" date="2020-05" db="EMBL/GenBank/DDBJ databases">
        <authorList>
            <person name="Campoy J."/>
            <person name="Schneeberger K."/>
            <person name="Spophaly S."/>
        </authorList>
    </citation>
    <scope>NUCLEOTIDE SEQUENCE [LARGE SCALE GENOMIC DNA]</scope>
    <source>
        <strain evidence="3">PruArmRojPasFocal</strain>
    </source>
</reference>
<evidence type="ECO:0008006" key="6">
    <source>
        <dbReference type="Google" id="ProtNLM"/>
    </source>
</evidence>
<feature type="transmembrane region" description="Helical" evidence="1">
    <location>
        <begin position="56"/>
        <end position="77"/>
    </location>
</feature>
<dbReference type="Proteomes" id="UP000507245">
    <property type="component" value="Unassembled WGS sequence"/>
</dbReference>
<evidence type="ECO:0000256" key="1">
    <source>
        <dbReference type="SAM" id="Phobius"/>
    </source>
</evidence>
<keyword evidence="1" id="KW-1133">Transmembrane helix</keyword>
<organism evidence="3 5">
    <name type="scientific">Prunus armeniaca</name>
    <name type="common">Apricot</name>
    <name type="synonym">Armeniaca vulgaris</name>
    <dbReference type="NCBI Taxonomy" id="36596"/>
    <lineage>
        <taxon>Eukaryota</taxon>
        <taxon>Viridiplantae</taxon>
        <taxon>Streptophyta</taxon>
        <taxon>Embryophyta</taxon>
        <taxon>Tracheophyta</taxon>
        <taxon>Spermatophyta</taxon>
        <taxon>Magnoliopsida</taxon>
        <taxon>eudicotyledons</taxon>
        <taxon>Gunneridae</taxon>
        <taxon>Pentapetalae</taxon>
        <taxon>rosids</taxon>
        <taxon>fabids</taxon>
        <taxon>Rosales</taxon>
        <taxon>Rosaceae</taxon>
        <taxon>Amygdaloideae</taxon>
        <taxon>Amygdaleae</taxon>
        <taxon>Prunus</taxon>
    </lineage>
</organism>
<keyword evidence="1" id="KW-0812">Transmembrane</keyword>
<sequence>MKIQSNINADTDSFWTWKPSPFNEKQQNENRFSIAEIFQSGQKAERKVLLGPGAGAGIGCGAGVGFGLVGGIGYGAWPFNQVKLVFGVGVGCGIGIGFGFGQGVGYGVSSDSLESYVSKESSDSKEGIQVYQRY</sequence>
<accession>A0A6J5WRF7</accession>
<dbReference type="PANTHER" id="PTHR34201">
    <property type="entry name" value="GLYCINE-RICH PROTEIN"/>
    <property type="match status" value="1"/>
</dbReference>
<keyword evidence="5" id="KW-1185">Reference proteome</keyword>
<name>A0A6J5WRF7_PRUAR</name>
<protein>
    <recommendedName>
        <fullName evidence="6">Glycine-rich protein</fullName>
    </recommendedName>
</protein>
<dbReference type="InterPro" id="IPR053288">
    <property type="entry name" value="TGD_Bridge_Protein"/>
</dbReference>
<feature type="transmembrane region" description="Helical" evidence="1">
    <location>
        <begin position="84"/>
        <end position="108"/>
    </location>
</feature>
<dbReference type="OrthoDB" id="10400845at2759"/>
<proteinExistence type="predicted"/>
<dbReference type="AlphaFoldDB" id="A0A6J5WRF7"/>
<dbReference type="EMBL" id="CAEKKB010000003">
    <property type="protein sequence ID" value="CAB4304109.1"/>
    <property type="molecule type" value="Genomic_DNA"/>
</dbReference>
<gene>
    <name evidence="2" type="ORF">CURHAP_LOCUS21658</name>
    <name evidence="3" type="ORF">ORAREDHAP_LOCUS21399</name>
</gene>
<dbReference type="EMBL" id="CAEKDK010000003">
    <property type="protein sequence ID" value="CAB4273655.1"/>
    <property type="molecule type" value="Genomic_DNA"/>
</dbReference>
<evidence type="ECO:0000313" key="3">
    <source>
        <dbReference type="EMBL" id="CAB4304109.1"/>
    </source>
</evidence>
<evidence type="ECO:0000313" key="4">
    <source>
        <dbReference type="Proteomes" id="UP000507222"/>
    </source>
</evidence>